<dbReference type="EMBL" id="CAJNJQ010000378">
    <property type="protein sequence ID" value="CAE7074132.1"/>
    <property type="molecule type" value="Genomic_DNA"/>
</dbReference>
<evidence type="ECO:0000313" key="1">
    <source>
        <dbReference type="EMBL" id="CAE7074132.1"/>
    </source>
</evidence>
<feature type="non-terminal residue" evidence="1">
    <location>
        <position position="1"/>
    </location>
</feature>
<proteinExistence type="predicted"/>
<comment type="caution">
    <text evidence="1">The sequence shown here is derived from an EMBL/GenBank/DDBJ whole genome shotgun (WGS) entry which is preliminary data.</text>
</comment>
<evidence type="ECO:0000313" key="2">
    <source>
        <dbReference type="Proteomes" id="UP000663827"/>
    </source>
</evidence>
<reference evidence="1" key="1">
    <citation type="submission" date="2021-01" db="EMBL/GenBank/DDBJ databases">
        <authorList>
            <person name="Kaushik A."/>
        </authorList>
    </citation>
    <scope>NUCLEOTIDE SEQUENCE</scope>
    <source>
        <strain evidence="1">AG5</strain>
    </source>
</reference>
<accession>A0A8H3DV90</accession>
<dbReference type="Gene3D" id="2.60.120.260">
    <property type="entry name" value="Galactose-binding domain-like"/>
    <property type="match status" value="1"/>
</dbReference>
<organism evidence="1 2">
    <name type="scientific">Rhizoctonia solani</name>
    <dbReference type="NCBI Taxonomy" id="456999"/>
    <lineage>
        <taxon>Eukaryota</taxon>
        <taxon>Fungi</taxon>
        <taxon>Dikarya</taxon>
        <taxon>Basidiomycota</taxon>
        <taxon>Agaricomycotina</taxon>
        <taxon>Agaricomycetes</taxon>
        <taxon>Cantharellales</taxon>
        <taxon>Ceratobasidiaceae</taxon>
        <taxon>Rhizoctonia</taxon>
    </lineage>
</organism>
<sequence length="213" mass="23515">LSDIVIGGGVAFDGRVEGNMDIQFLRDGKQATRSRSGDTLFSWPDNSLDYYYLHKITLKVFDASPDARLTITRVRVNGSSLSRIDWPAIRWIVPSNKDGLKYTGFIQQASEAHTESSTTYVSSIAGNTMSMRFNGSSLLMYGPCGPANSLMRVAIDGQQQIVNTSRPFACSDCLLFQARGLQPHYLHRFLIENVDGKALGINRPGRSSVGCWL</sequence>
<dbReference type="AlphaFoldDB" id="A0A8H3DV90"/>
<protein>
    <submittedName>
        <fullName evidence="1">Uncharacterized protein</fullName>
    </submittedName>
</protein>
<dbReference type="Proteomes" id="UP000663827">
    <property type="component" value="Unassembled WGS sequence"/>
</dbReference>
<name>A0A8H3DV90_9AGAM</name>
<gene>
    <name evidence="1" type="ORF">RDB_LOCUS18405</name>
</gene>